<dbReference type="EMBL" id="JABBWE010000125">
    <property type="protein sequence ID" value="KAG1784901.1"/>
    <property type="molecule type" value="Genomic_DNA"/>
</dbReference>
<evidence type="ECO:0000256" key="1">
    <source>
        <dbReference type="SAM" id="MobiDB-lite"/>
    </source>
</evidence>
<comment type="caution">
    <text evidence="3">The sequence shown here is derived from an EMBL/GenBank/DDBJ whole genome shotgun (WGS) entry which is preliminary data.</text>
</comment>
<accession>A0A9P7ABB1</accession>
<gene>
    <name evidence="3" type="ORF">HD556DRAFT_1451287</name>
</gene>
<proteinExistence type="predicted"/>
<dbReference type="OrthoDB" id="3232986at2759"/>
<evidence type="ECO:0000259" key="2">
    <source>
        <dbReference type="Pfam" id="PF20722"/>
    </source>
</evidence>
<dbReference type="Proteomes" id="UP000719766">
    <property type="component" value="Unassembled WGS sequence"/>
</dbReference>
<dbReference type="Pfam" id="PF20722">
    <property type="entry name" value="DUF6830"/>
    <property type="match status" value="1"/>
</dbReference>
<dbReference type="InterPro" id="IPR049233">
    <property type="entry name" value="DUF6830"/>
</dbReference>
<dbReference type="RefSeq" id="XP_041152386.1">
    <property type="nucleotide sequence ID" value="XM_041307927.1"/>
</dbReference>
<sequence length="327" mass="36584">MLKSHVVDHIVETSPEDEGDEEEGTAHDDDEPTDPRTALLEELNSMRLTTNYFNKAREIATASHQASAYPGPPRTFTAGNIAIHLNYNPTRTGMKLDDIADTFNIPGLHHALSDFLQRDARNRNLIHGVGVPRRSLIDRPLTLPFDRAQVWHTVRLQQVSYHDSSAALPAQTLHTSPSSPEWLKGRRDAVLVNIDGQYEWPQSGLKGKPLSIHQVGLCVLAPSGHTVCELQVIMRPMPRRGSRIGWRDQYICYVHNMKIGAVDPVTEMHVLKCARHANGTPVGDIVPLRQVRSFINLIPQFGAVADARLTKATLSHYSSIFFFEQVF</sequence>
<dbReference type="GeneID" id="64601691"/>
<protein>
    <recommendedName>
        <fullName evidence="2">DUF6830 domain-containing protein</fullName>
    </recommendedName>
</protein>
<evidence type="ECO:0000313" key="3">
    <source>
        <dbReference type="EMBL" id="KAG1784901.1"/>
    </source>
</evidence>
<feature type="compositionally biased region" description="Basic and acidic residues" evidence="1">
    <location>
        <begin position="1"/>
        <end position="11"/>
    </location>
</feature>
<feature type="domain" description="DUF6830" evidence="2">
    <location>
        <begin position="51"/>
        <end position="208"/>
    </location>
</feature>
<feature type="region of interest" description="Disordered" evidence="1">
    <location>
        <begin position="1"/>
        <end position="35"/>
    </location>
</feature>
<reference evidence="3" key="1">
    <citation type="journal article" date="2020" name="New Phytol.">
        <title>Comparative genomics reveals dynamic genome evolution in host specialist ectomycorrhizal fungi.</title>
        <authorList>
            <person name="Lofgren L.A."/>
            <person name="Nguyen N.H."/>
            <person name="Vilgalys R."/>
            <person name="Ruytinx J."/>
            <person name="Liao H.L."/>
            <person name="Branco S."/>
            <person name="Kuo A."/>
            <person name="LaButti K."/>
            <person name="Lipzen A."/>
            <person name="Andreopoulos W."/>
            <person name="Pangilinan J."/>
            <person name="Riley R."/>
            <person name="Hundley H."/>
            <person name="Na H."/>
            <person name="Barry K."/>
            <person name="Grigoriev I.V."/>
            <person name="Stajich J.E."/>
            <person name="Kennedy P.G."/>
        </authorList>
    </citation>
    <scope>NUCLEOTIDE SEQUENCE</scope>
    <source>
        <strain evidence="3">S12</strain>
    </source>
</reference>
<organism evidence="3 4">
    <name type="scientific">Suillus plorans</name>
    <dbReference type="NCBI Taxonomy" id="116603"/>
    <lineage>
        <taxon>Eukaryota</taxon>
        <taxon>Fungi</taxon>
        <taxon>Dikarya</taxon>
        <taxon>Basidiomycota</taxon>
        <taxon>Agaricomycotina</taxon>
        <taxon>Agaricomycetes</taxon>
        <taxon>Agaricomycetidae</taxon>
        <taxon>Boletales</taxon>
        <taxon>Suillineae</taxon>
        <taxon>Suillaceae</taxon>
        <taxon>Suillus</taxon>
    </lineage>
</organism>
<keyword evidence="4" id="KW-1185">Reference proteome</keyword>
<evidence type="ECO:0000313" key="4">
    <source>
        <dbReference type="Proteomes" id="UP000719766"/>
    </source>
</evidence>
<feature type="compositionally biased region" description="Acidic residues" evidence="1">
    <location>
        <begin position="14"/>
        <end position="32"/>
    </location>
</feature>
<dbReference type="AlphaFoldDB" id="A0A9P7ABB1"/>
<name>A0A9P7ABB1_9AGAM</name>